<dbReference type="eggNOG" id="ENOG502T6Q9">
    <property type="taxonomic scope" value="Eukaryota"/>
</dbReference>
<reference evidence="6" key="2">
    <citation type="submission" date="2025-05" db="UniProtKB">
        <authorList>
            <consortium name="RefSeq"/>
        </authorList>
    </citation>
    <scope>IDENTIFICATION</scope>
    <source>
        <strain evidence="6">Aabys</strain>
        <tissue evidence="6">Whole body</tissue>
    </source>
</reference>
<evidence type="ECO:0000256" key="2">
    <source>
        <dbReference type="SAM" id="Phobius"/>
    </source>
</evidence>
<organism evidence="4">
    <name type="scientific">Musca domestica</name>
    <name type="common">House fly</name>
    <dbReference type="NCBI Taxonomy" id="7370"/>
    <lineage>
        <taxon>Eukaryota</taxon>
        <taxon>Metazoa</taxon>
        <taxon>Ecdysozoa</taxon>
        <taxon>Arthropoda</taxon>
        <taxon>Hexapoda</taxon>
        <taxon>Insecta</taxon>
        <taxon>Pterygota</taxon>
        <taxon>Neoptera</taxon>
        <taxon>Endopterygota</taxon>
        <taxon>Diptera</taxon>
        <taxon>Brachycera</taxon>
        <taxon>Muscomorpha</taxon>
        <taxon>Muscoidea</taxon>
        <taxon>Muscidae</taxon>
        <taxon>Musca</taxon>
    </lineage>
</organism>
<dbReference type="EnsemblMetazoa" id="MDOA006069-RA">
    <property type="protein sequence ID" value="MDOA006069-PA"/>
    <property type="gene ID" value="MDOA006069"/>
</dbReference>
<feature type="signal peptide" evidence="3">
    <location>
        <begin position="1"/>
        <end position="22"/>
    </location>
</feature>
<keyword evidence="2" id="KW-1133">Transmembrane helix</keyword>
<evidence type="ECO:0000313" key="4">
    <source>
        <dbReference type="EnsemblMetazoa" id="MDOA006069-PA"/>
    </source>
</evidence>
<dbReference type="VEuPathDB" id="VectorBase:MDOMA2_007060"/>
<keyword evidence="3" id="KW-0732">Signal</keyword>
<gene>
    <name evidence="4" type="primary">101897928</name>
    <name evidence="6" type="synonym">LOC131803392</name>
</gene>
<dbReference type="AlphaFoldDB" id="A0A1I8ML43"/>
<proteinExistence type="predicted"/>
<dbReference type="VEuPathDB" id="VectorBase:MDOA006069"/>
<evidence type="ECO:0000313" key="5">
    <source>
        <dbReference type="Proteomes" id="UP001652621"/>
    </source>
</evidence>
<keyword evidence="2" id="KW-0812">Transmembrane</keyword>
<protein>
    <submittedName>
        <fullName evidence="6">Uncharacterized protein LOC131803392</fullName>
    </submittedName>
</protein>
<dbReference type="KEGG" id="mde:101897928"/>
<feature type="chain" id="PRO_5044560512" evidence="3">
    <location>
        <begin position="23"/>
        <end position="145"/>
    </location>
</feature>
<dbReference type="Proteomes" id="UP001652621">
    <property type="component" value="Unplaced"/>
</dbReference>
<evidence type="ECO:0000256" key="3">
    <source>
        <dbReference type="SAM" id="SignalP"/>
    </source>
</evidence>
<keyword evidence="2" id="KW-0472">Membrane</keyword>
<accession>A0A1I8ML43</accession>
<feature type="region of interest" description="Disordered" evidence="1">
    <location>
        <begin position="36"/>
        <end position="55"/>
    </location>
</feature>
<keyword evidence="5" id="KW-1185">Reference proteome</keyword>
<name>A0A1I8ML43_MUSDO</name>
<feature type="transmembrane region" description="Helical" evidence="2">
    <location>
        <begin position="71"/>
        <end position="97"/>
    </location>
</feature>
<evidence type="ECO:0000256" key="1">
    <source>
        <dbReference type="SAM" id="MobiDB-lite"/>
    </source>
</evidence>
<reference evidence="4" key="1">
    <citation type="submission" date="2020-05" db="UniProtKB">
        <authorList>
            <consortium name="EnsemblMetazoa"/>
        </authorList>
    </citation>
    <scope>IDENTIFICATION</scope>
    <source>
        <strain evidence="4">Aabys</strain>
    </source>
</reference>
<sequence>MMKKVVIILLIVTLSFNYYCQAGNVGRGRSGISNSRRSYYGSQNPKQQQPTQAPAITPKEYLDKKSGFSTFGIIAIIFVVIISCLAFYYGIMCYPFLCRDEKKYRFMDVSSTITATTSRSIQSIENFPEDQKHAQQHNNEEHRFK</sequence>
<dbReference type="RefSeq" id="XP_005187667.2">
    <property type="nucleotide sequence ID" value="XM_005187610.4"/>
</dbReference>
<dbReference type="RefSeq" id="XP_058980644.1">
    <property type="nucleotide sequence ID" value="XM_059124661.1"/>
</dbReference>
<evidence type="ECO:0000313" key="6">
    <source>
        <dbReference type="RefSeq" id="XP_058980644.1"/>
    </source>
</evidence>